<dbReference type="InterPro" id="IPR036388">
    <property type="entry name" value="WH-like_DNA-bd_sf"/>
</dbReference>
<sequence length="277" mass="31006">MTRSFKVRQFVLVENSLFILDSKTNQQLRMGTHDLLTLHELCAHAGQVVSKESLLEKGWPGKIVSDSSLTQSIRNIRTLLGDNGKEQKWLKTVAKVGYVLDASIVSEVNGDALPNSAMRKNVTQMLSTTSENTDAPQRSPLYQLLNCTRDFHCALKLVILFALLAFTVNVSYKIYHLVLNKQRATQYPEVSYTKGVIEIYSDRQQVADQAGEAMSALIDKLTVKPKRVAVMLLNKNLSFAIVAKDGEILNKLILLDKTIENDQIAKLMIKEVSDAIR</sequence>
<evidence type="ECO:0000256" key="1">
    <source>
        <dbReference type="ARBA" id="ARBA00023125"/>
    </source>
</evidence>
<keyword evidence="3" id="KW-0812">Transmembrane</keyword>
<evidence type="ECO:0000256" key="3">
    <source>
        <dbReference type="SAM" id="Phobius"/>
    </source>
</evidence>
<dbReference type="RefSeq" id="WP_076589624.1">
    <property type="nucleotide sequence ID" value="NZ_JABEYA020000004.1"/>
</dbReference>
<dbReference type="CDD" id="cd00383">
    <property type="entry name" value="trans_reg_C"/>
    <property type="match status" value="1"/>
</dbReference>
<organism evidence="5 6">
    <name type="scientific">Vibrio ostreicida</name>
    <dbReference type="NCBI Taxonomy" id="526588"/>
    <lineage>
        <taxon>Bacteria</taxon>
        <taxon>Pseudomonadati</taxon>
        <taxon>Pseudomonadota</taxon>
        <taxon>Gammaproteobacteria</taxon>
        <taxon>Vibrionales</taxon>
        <taxon>Vibrionaceae</taxon>
        <taxon>Vibrio</taxon>
    </lineage>
</organism>
<dbReference type="Gene3D" id="1.10.10.10">
    <property type="entry name" value="Winged helix-like DNA-binding domain superfamily/Winged helix DNA-binding domain"/>
    <property type="match status" value="1"/>
</dbReference>
<proteinExistence type="predicted"/>
<dbReference type="PROSITE" id="PS51755">
    <property type="entry name" value="OMPR_PHOB"/>
    <property type="match status" value="1"/>
</dbReference>
<protein>
    <submittedName>
        <fullName evidence="5">Winged helix-turn-helix domain-containing protein</fullName>
    </submittedName>
</protein>
<keyword evidence="3" id="KW-0472">Membrane</keyword>
<evidence type="ECO:0000259" key="4">
    <source>
        <dbReference type="PROSITE" id="PS51755"/>
    </source>
</evidence>
<feature type="domain" description="OmpR/PhoB-type" evidence="4">
    <location>
        <begin position="2"/>
        <end position="102"/>
    </location>
</feature>
<keyword evidence="3" id="KW-1133">Transmembrane helix</keyword>
<reference evidence="6" key="1">
    <citation type="journal article" date="2019" name="Int. J. Syst. Evol. Microbiol.">
        <title>The Global Catalogue of Microorganisms (GCM) 10K type strain sequencing project: providing services to taxonomists for standard genome sequencing and annotation.</title>
        <authorList>
            <consortium name="The Broad Institute Genomics Platform"/>
            <consortium name="The Broad Institute Genome Sequencing Center for Infectious Disease"/>
            <person name="Wu L."/>
            <person name="Ma J."/>
        </authorList>
    </citation>
    <scope>NUCLEOTIDE SEQUENCE [LARGE SCALE GENOMIC DNA]</scope>
    <source>
        <strain evidence="6">CECT 7398</strain>
    </source>
</reference>
<feature type="transmembrane region" description="Helical" evidence="3">
    <location>
        <begin position="154"/>
        <end position="175"/>
    </location>
</feature>
<evidence type="ECO:0000256" key="2">
    <source>
        <dbReference type="PROSITE-ProRule" id="PRU01091"/>
    </source>
</evidence>
<dbReference type="SMART" id="SM00862">
    <property type="entry name" value="Trans_reg_C"/>
    <property type="match status" value="1"/>
</dbReference>
<dbReference type="Proteomes" id="UP001238540">
    <property type="component" value="Unassembled WGS sequence"/>
</dbReference>
<comment type="caution">
    <text evidence="5">The sequence shown here is derived from an EMBL/GenBank/DDBJ whole genome shotgun (WGS) entry which is preliminary data.</text>
</comment>
<evidence type="ECO:0000313" key="6">
    <source>
        <dbReference type="Proteomes" id="UP001238540"/>
    </source>
</evidence>
<accession>A0ABT8C0Z1</accession>
<evidence type="ECO:0000313" key="5">
    <source>
        <dbReference type="EMBL" id="MDN3612008.1"/>
    </source>
</evidence>
<dbReference type="InterPro" id="IPR001867">
    <property type="entry name" value="OmpR/PhoB-type_DNA-bd"/>
</dbReference>
<keyword evidence="1 2" id="KW-0238">DNA-binding</keyword>
<dbReference type="SUPFAM" id="SSF46894">
    <property type="entry name" value="C-terminal effector domain of the bipartite response regulators"/>
    <property type="match status" value="1"/>
</dbReference>
<keyword evidence="6" id="KW-1185">Reference proteome</keyword>
<gene>
    <name evidence="5" type="ORF">QWZ16_20665</name>
</gene>
<dbReference type="InterPro" id="IPR016032">
    <property type="entry name" value="Sig_transdc_resp-reg_C-effctor"/>
</dbReference>
<name>A0ABT8C0Z1_9VIBR</name>
<feature type="DNA-binding region" description="OmpR/PhoB-type" evidence="2">
    <location>
        <begin position="2"/>
        <end position="102"/>
    </location>
</feature>
<dbReference type="EMBL" id="JAUFQC010000027">
    <property type="protein sequence ID" value="MDN3612008.1"/>
    <property type="molecule type" value="Genomic_DNA"/>
</dbReference>
<dbReference type="Pfam" id="PF00486">
    <property type="entry name" value="Trans_reg_C"/>
    <property type="match status" value="1"/>
</dbReference>